<evidence type="ECO:0000313" key="1">
    <source>
        <dbReference type="EMBL" id="KAI0035192.1"/>
    </source>
</evidence>
<sequence>MPKRRAAVESDEDEAPQSSSNAGSHNKRARFDRREPAVHEFEVEDVQEQPSKKARGKRRAAARDGDGDGDGNSDIEMVAPEHRPVNAQEEQEFEEEHEEAIRESIRQRQKKQGGVAKFGIIEAVEMHQFMCHKYLTFKFGPQINFIIGHNGSGKSAVLSAITVALGGKATSTGRGSGLKSFIREGQNVAEVSVQLKNQGDEAYKPELYGDSIVITRRFTKDGSSSYQIKSRDGRKISTKREELSAICDHMNIQVDNPMTVLTQDAARQFLSTSHASDKYKFFLRGTQLSQLSEEYQTCMDNVQRMHNIIGAKRGAVEDLRTAYEEAASRFTEASKARDLRHKVDGLKKELAWAHVAAKGAELQKKCESTAKAEGRIPAIQNKLSDANAEFDAASELVQEREEDAQRLGNIQHLYDEDKRLKEQMKGHRQEIQKLKNDEKEINDLLRDTKQTIDRLQDQIAAEKAKAAANSQGLHDRLLAQLEEAKEAVARAETDLSTAEATVPLKQAALNELRVRGDALTRARDDARTQVEQVEGQLRNLQSQRGDSLAAFGRQMDGVLERIARTHWNGNTPVGPFGKFVKVRDPTRWADIMRNQIGNLMSGFAVTDTRDQPALRKILKDFGNNNNSIVVAEVDLFDYRGGEPDQRYLTMLRALDISDEYVKRILINQARIERTMLAPTRKDGDDMLRELRGGGTCLTGDLFRVTRFVDGGGSSNPLNQLKQGDQRNLLFTGRDTAAELQYWTQKQKEAHEKLQLVDREFNEARAQFTQSQRELQQATELTRRLHRAHQEAKVRSNSLQQEINANVSAEIPPLEQLVAESEQQVQSYKAQFEEIAPKRAALDEKNKQLLQQSHAIKRQIDEFDQQRQDKTALVQEAVERRMNAQNSQRHWTNKLKEEQDKVQNAKDAEAVTREEFTNWTATAEEFCARVENPRAADRVQRELEAVQKSLKEREKRDGATVEEMTVEVNRTRAALDKTMSELSSMETLIKSLKKSLEVRMRKWIDFRRHIAFRCKIIFQFHLSNRGYFGKIMFDHVNHTLDLKVQTDDVNATQNEPQGARDKDPRSLSGGEKSFSTICLLLAMWDSIGSPIRCLDEFDVFMDAVNRRISAKMIIDTANASDGKQYVLITPNSMDNIHIGPTVRVHRMNDPERGQGTLAYGSTVA</sequence>
<reference evidence="1" key="1">
    <citation type="submission" date="2021-02" db="EMBL/GenBank/DDBJ databases">
        <authorList>
            <consortium name="DOE Joint Genome Institute"/>
            <person name="Ahrendt S."/>
            <person name="Looney B.P."/>
            <person name="Miyauchi S."/>
            <person name="Morin E."/>
            <person name="Drula E."/>
            <person name="Courty P.E."/>
            <person name="Chicoki N."/>
            <person name="Fauchery L."/>
            <person name="Kohler A."/>
            <person name="Kuo A."/>
            <person name="Labutti K."/>
            <person name="Pangilinan J."/>
            <person name="Lipzen A."/>
            <person name="Riley R."/>
            <person name="Andreopoulos W."/>
            <person name="He G."/>
            <person name="Johnson J."/>
            <person name="Barry K.W."/>
            <person name="Grigoriev I.V."/>
            <person name="Nagy L."/>
            <person name="Hibbett D."/>
            <person name="Henrissat B."/>
            <person name="Matheny P.B."/>
            <person name="Labbe J."/>
            <person name="Martin F."/>
        </authorList>
    </citation>
    <scope>NUCLEOTIDE SEQUENCE</scope>
    <source>
        <strain evidence="1">EC-137</strain>
    </source>
</reference>
<gene>
    <name evidence="1" type="ORF">K488DRAFT_43862</name>
</gene>
<evidence type="ECO:0000313" key="2">
    <source>
        <dbReference type="Proteomes" id="UP000814128"/>
    </source>
</evidence>
<accession>A0ACB8QU25</accession>
<proteinExistence type="predicted"/>
<dbReference type="EMBL" id="MU273488">
    <property type="protein sequence ID" value="KAI0035192.1"/>
    <property type="molecule type" value="Genomic_DNA"/>
</dbReference>
<keyword evidence="1" id="KW-0378">Hydrolase</keyword>
<dbReference type="Proteomes" id="UP000814128">
    <property type="component" value="Unassembled WGS sequence"/>
</dbReference>
<comment type="caution">
    <text evidence="1">The sequence shown here is derived from an EMBL/GenBank/DDBJ whole genome shotgun (WGS) entry which is preliminary data.</text>
</comment>
<reference evidence="1" key="2">
    <citation type="journal article" date="2022" name="New Phytol.">
        <title>Evolutionary transition to the ectomycorrhizal habit in the genomes of a hyperdiverse lineage of mushroom-forming fungi.</title>
        <authorList>
            <person name="Looney B."/>
            <person name="Miyauchi S."/>
            <person name="Morin E."/>
            <person name="Drula E."/>
            <person name="Courty P.E."/>
            <person name="Kohler A."/>
            <person name="Kuo A."/>
            <person name="LaButti K."/>
            <person name="Pangilinan J."/>
            <person name="Lipzen A."/>
            <person name="Riley R."/>
            <person name="Andreopoulos W."/>
            <person name="He G."/>
            <person name="Johnson J."/>
            <person name="Nolan M."/>
            <person name="Tritt A."/>
            <person name="Barry K.W."/>
            <person name="Grigoriev I.V."/>
            <person name="Nagy L.G."/>
            <person name="Hibbett D."/>
            <person name="Henrissat B."/>
            <person name="Matheny P.B."/>
            <person name="Labbe J."/>
            <person name="Martin F.M."/>
        </authorList>
    </citation>
    <scope>NUCLEOTIDE SEQUENCE</scope>
    <source>
        <strain evidence="1">EC-137</strain>
    </source>
</reference>
<protein>
    <submittedName>
        <fullName evidence="1">P-loop containing nucleoside triphosphate hydrolase protein</fullName>
    </submittedName>
</protein>
<organism evidence="1 2">
    <name type="scientific">Vararia minispora EC-137</name>
    <dbReference type="NCBI Taxonomy" id="1314806"/>
    <lineage>
        <taxon>Eukaryota</taxon>
        <taxon>Fungi</taxon>
        <taxon>Dikarya</taxon>
        <taxon>Basidiomycota</taxon>
        <taxon>Agaricomycotina</taxon>
        <taxon>Agaricomycetes</taxon>
        <taxon>Russulales</taxon>
        <taxon>Lachnocladiaceae</taxon>
        <taxon>Vararia</taxon>
    </lineage>
</organism>
<name>A0ACB8QU25_9AGAM</name>
<keyword evidence="2" id="KW-1185">Reference proteome</keyword>